<dbReference type="AlphaFoldDB" id="A0A7R9QNJ7"/>
<dbReference type="EMBL" id="OC919883">
    <property type="protein sequence ID" value="CAD7652005.1"/>
    <property type="molecule type" value="Genomic_DNA"/>
</dbReference>
<proteinExistence type="predicted"/>
<evidence type="ECO:0000313" key="2">
    <source>
        <dbReference type="Proteomes" id="UP000728032"/>
    </source>
</evidence>
<protein>
    <submittedName>
        <fullName evidence="1">Uncharacterized protein</fullName>
    </submittedName>
</protein>
<dbReference type="EMBL" id="CAJPVJ010005058">
    <property type="protein sequence ID" value="CAG2169189.1"/>
    <property type="molecule type" value="Genomic_DNA"/>
</dbReference>
<reference evidence="1" key="1">
    <citation type="submission" date="2020-11" db="EMBL/GenBank/DDBJ databases">
        <authorList>
            <person name="Tran Van P."/>
        </authorList>
    </citation>
    <scope>NUCLEOTIDE SEQUENCE</scope>
</reference>
<accession>A0A7R9QNJ7</accession>
<name>A0A7R9QNJ7_9ACAR</name>
<gene>
    <name evidence="1" type="ORF">ONB1V03_LOCUS8672</name>
</gene>
<evidence type="ECO:0000313" key="1">
    <source>
        <dbReference type="EMBL" id="CAD7652005.1"/>
    </source>
</evidence>
<dbReference type="OrthoDB" id="6510228at2759"/>
<sequence>MALNVLSSWANPLFVPFGGDNRVVRLVAIPSEALRDYQPEESHPFESAVRVAQASAPMEVSDDDSYDETAPAVRVIAAPQAQGRQPRMFRLADTGARDLSALASHHDLQTAATGHGGYGPSGWLDMGAYSSGYGAFGWYADYPVGGGKGYGR</sequence>
<dbReference type="Proteomes" id="UP000728032">
    <property type="component" value="Unassembled WGS sequence"/>
</dbReference>
<organism evidence="1">
    <name type="scientific">Oppiella nova</name>
    <dbReference type="NCBI Taxonomy" id="334625"/>
    <lineage>
        <taxon>Eukaryota</taxon>
        <taxon>Metazoa</taxon>
        <taxon>Ecdysozoa</taxon>
        <taxon>Arthropoda</taxon>
        <taxon>Chelicerata</taxon>
        <taxon>Arachnida</taxon>
        <taxon>Acari</taxon>
        <taxon>Acariformes</taxon>
        <taxon>Sarcoptiformes</taxon>
        <taxon>Oribatida</taxon>
        <taxon>Brachypylina</taxon>
        <taxon>Oppioidea</taxon>
        <taxon>Oppiidae</taxon>
        <taxon>Oppiella</taxon>
    </lineage>
</organism>
<keyword evidence="2" id="KW-1185">Reference proteome</keyword>